<dbReference type="EMBL" id="CP042652">
    <property type="protein sequence ID" value="QKE28269.1"/>
    <property type="molecule type" value="Genomic_DNA"/>
</dbReference>
<dbReference type="KEGG" id="paco:AACT_1079"/>
<evidence type="ECO:0000313" key="2">
    <source>
        <dbReference type="EMBL" id="QKE28269.1"/>
    </source>
</evidence>
<protein>
    <submittedName>
        <fullName evidence="2">Uncharacterized protein</fullName>
    </submittedName>
</protein>
<evidence type="ECO:0000256" key="1">
    <source>
        <dbReference type="SAM" id="SignalP"/>
    </source>
</evidence>
<accession>A0A6M8EJS6</accession>
<feature type="signal peptide" evidence="1">
    <location>
        <begin position="1"/>
        <end position="17"/>
    </location>
</feature>
<keyword evidence="1" id="KW-0732">Signal</keyword>
<feature type="chain" id="PRO_5026703433" evidence="1">
    <location>
        <begin position="18"/>
        <end position="85"/>
    </location>
</feature>
<name>A0A6M8EJS6_9BACT</name>
<sequence length="85" mass="9424">MKTLILCFIFLTTISFAQDNYNTQKAGQIDMHGGKSEVLLNNKNSLSNTNLNSLGNIGINKPTAPVAPKMLIKEEKKIEEKETTK</sequence>
<reference evidence="2 3" key="1">
    <citation type="submission" date="2019-08" db="EMBL/GenBank/DDBJ databases">
        <title>Complete genome sequence of Arcobacter acticola.</title>
        <authorList>
            <person name="Miller W."/>
        </authorList>
    </citation>
    <scope>NUCLEOTIDE SEQUENCE [LARGE SCALE GENOMIC DNA]</scope>
    <source>
        <strain evidence="2 3">KCTC 52212</strain>
    </source>
</reference>
<organism evidence="2 3">
    <name type="scientific">Arcobacter acticola</name>
    <dbReference type="NCBI Taxonomy" id="1849015"/>
    <lineage>
        <taxon>Bacteria</taxon>
        <taxon>Pseudomonadati</taxon>
        <taxon>Campylobacterota</taxon>
        <taxon>Epsilonproteobacteria</taxon>
        <taxon>Campylobacterales</taxon>
        <taxon>Arcobacteraceae</taxon>
        <taxon>Arcobacter</taxon>
    </lineage>
</organism>
<keyword evidence="3" id="KW-1185">Reference proteome</keyword>
<dbReference type="RefSeq" id="WP_172125700.1">
    <property type="nucleotide sequence ID" value="NZ_CP042652.1"/>
</dbReference>
<gene>
    <name evidence="2" type="ORF">AACT_1079</name>
</gene>
<dbReference type="Proteomes" id="UP000503483">
    <property type="component" value="Chromosome"/>
</dbReference>
<proteinExistence type="predicted"/>
<evidence type="ECO:0000313" key="3">
    <source>
        <dbReference type="Proteomes" id="UP000503483"/>
    </source>
</evidence>
<dbReference type="AlphaFoldDB" id="A0A6M8EJS6"/>